<dbReference type="InterPro" id="IPR017945">
    <property type="entry name" value="DHBP_synth_RibB-like_a/b_dom"/>
</dbReference>
<dbReference type="Pfam" id="PF01300">
    <property type="entry name" value="Sua5_yciO_yrdC"/>
    <property type="match status" value="1"/>
</dbReference>
<keyword evidence="4" id="KW-0479">Metal-binding</keyword>
<dbReference type="PROSITE" id="PS51160">
    <property type="entry name" value="ACYLPHOSPHATASE_3"/>
    <property type="match status" value="1"/>
</dbReference>
<keyword evidence="6" id="KW-0862">Zinc</keyword>
<evidence type="ECO:0000313" key="13">
    <source>
        <dbReference type="Proteomes" id="UP000034207"/>
    </source>
</evidence>
<dbReference type="InterPro" id="IPR043129">
    <property type="entry name" value="ATPase_NBD"/>
</dbReference>
<dbReference type="FunFam" id="3.30.420.40:FF:000124">
    <property type="entry name" value="Carbamoyltransferase HypF"/>
    <property type="match status" value="1"/>
</dbReference>
<comment type="pathway">
    <text evidence="1">Protein modification; [NiFe] hydrogenase maturation.</text>
</comment>
<dbReference type="InterPro" id="IPR001792">
    <property type="entry name" value="Acylphosphatase-like_dom"/>
</dbReference>
<dbReference type="InterPro" id="IPR051060">
    <property type="entry name" value="Carbamoyltrans_HypF-like"/>
</dbReference>
<dbReference type="PROSITE" id="PS00150">
    <property type="entry name" value="ACYLPHOSPHATASE_1"/>
    <property type="match status" value="1"/>
</dbReference>
<dbReference type="InterPro" id="IPR004421">
    <property type="entry name" value="Carbamoyltransferase_HypF"/>
</dbReference>
<evidence type="ECO:0000256" key="1">
    <source>
        <dbReference type="ARBA" id="ARBA00004711"/>
    </source>
</evidence>
<feature type="domain" description="YrdC-like" evidence="11">
    <location>
        <begin position="200"/>
        <end position="388"/>
    </location>
</feature>
<evidence type="ECO:0000259" key="10">
    <source>
        <dbReference type="PROSITE" id="PS51160"/>
    </source>
</evidence>
<keyword evidence="3" id="KW-0436">Ligase</keyword>
<evidence type="ECO:0000256" key="2">
    <source>
        <dbReference type="ARBA" id="ARBA00008097"/>
    </source>
</evidence>
<dbReference type="GO" id="GO:0051604">
    <property type="term" value="P:protein maturation"/>
    <property type="evidence" value="ECO:0007669"/>
    <property type="project" value="TreeGrafter"/>
</dbReference>
<dbReference type="Proteomes" id="UP000034207">
    <property type="component" value="Unassembled WGS sequence"/>
</dbReference>
<dbReference type="Pfam" id="PF17788">
    <property type="entry name" value="HypF_C"/>
    <property type="match status" value="1"/>
</dbReference>
<dbReference type="GO" id="GO:0003998">
    <property type="term" value="F:acylphosphatase activity"/>
    <property type="evidence" value="ECO:0007669"/>
    <property type="project" value="UniProtKB-EC"/>
</dbReference>
<evidence type="ECO:0000256" key="3">
    <source>
        <dbReference type="ARBA" id="ARBA00022598"/>
    </source>
</evidence>
<dbReference type="InterPro" id="IPR036046">
    <property type="entry name" value="Acylphosphatase-like_dom_sf"/>
</dbReference>
<comment type="similarity">
    <text evidence="2 8">Belongs to the carbamoyltransferase HypF family.</text>
</comment>
<feature type="active site" evidence="9">
    <location>
        <position position="36"/>
    </location>
</feature>
<dbReference type="NCBIfam" id="TIGR00143">
    <property type="entry name" value="hypF"/>
    <property type="match status" value="1"/>
</dbReference>
<comment type="caution">
    <text evidence="12">The sequence shown here is derived from an EMBL/GenBank/DDBJ whole genome shotgun (WGS) entry which is preliminary data.</text>
</comment>
<reference evidence="12 13" key="1">
    <citation type="journal article" date="2015" name="Nature">
        <title>rRNA introns, odd ribosomes, and small enigmatic genomes across a large radiation of phyla.</title>
        <authorList>
            <person name="Brown C.T."/>
            <person name="Hug L.A."/>
            <person name="Thomas B.C."/>
            <person name="Sharon I."/>
            <person name="Castelle C.J."/>
            <person name="Singh A."/>
            <person name="Wilkins M.J."/>
            <person name="Williams K.H."/>
            <person name="Banfield J.F."/>
        </authorList>
    </citation>
    <scope>NUCLEOTIDE SEQUENCE [LARGE SCALE GENOMIC DNA]</scope>
</reference>
<sequence length="777" mass="86358">MKRVQISVIGIVQGVGFRPLTFNLAKKFNLAGFVLNDSLGVKIEIEGRAEDVDNFILELKNNPPKSSKIERISIKEIDFKKETSFLIKQSKNTNNRQNISSDLALCKDCEKELFDPKNRRYRYPFINCYNCGPRFTIIRKMPYDRKNTTMADFKMCPECEAEYKDPSNRRFHAEPIACSKCGPVIAGIRNQESGINVIGEEAIQETIKFIKEGKIVTIKGLGGFQLACDATNEKAVSELRKRKNRPTKPLALMVRDLEVAEEYTKFQKDSTVLEGLTLLGQESPIVLLEKRGSDVSNLIAPNQQDLGIMLPYTPLHKLIFENLEIALVMTSGNISGEPIITDNNEALEKLAKIADYFLMNDRDIHSGYDDSVVKVVDGEVQVIRMARGYAPKKNTINDNLPPMLAVGGDLKSTFALACGNEVYISQYLGDLQGFDNLKRFEETISLYQNLFKIKPKYIVHDLHPGYFSTKWAIKQGIETIAVGHHKAHIASVIAEHQVKEQVVGVAFDGLGYGEDGNLWGGEFFVGDLGSLERAAHFDYFALPGGDVAAKEPWRVAVSLLFKAGVSEQKIKSLFPNKDFISIKKLIELKINSPLTSSAGRIFDAVAAILGFDGPVTYEGEAAMWLENLASFSCHSELDSESYRASREAGFRVKPGMTNGDGFYPLILNTRTINLDKMFVQIIKDLENGVKKETVAAMFQNTIVEIILQKAANLASENQINAVALSGGVFQNSFVLSVSVKKLRAKGLKVYYNKEVPINDGGIALGQVILGAKYLKRV</sequence>
<dbReference type="UniPathway" id="UPA00335"/>
<evidence type="ECO:0000256" key="5">
    <source>
        <dbReference type="ARBA" id="ARBA00022771"/>
    </source>
</evidence>
<protein>
    <recommendedName>
        <fullName evidence="8">Carbamoyltransferase</fullName>
        <ecNumber evidence="8">6.2.-.-</ecNumber>
    </recommendedName>
</protein>
<comment type="catalytic activity">
    <reaction evidence="7">
        <text>C-terminal L-cysteinyl-[HypE protein] + carbamoyl phosphate + ATP + H2O = C-terminal S-carboxamide-L-cysteinyl-[HypE protein] + AMP + phosphate + diphosphate + H(+)</text>
        <dbReference type="Rhea" id="RHEA:55636"/>
        <dbReference type="Rhea" id="RHEA-COMP:14247"/>
        <dbReference type="Rhea" id="RHEA-COMP:14392"/>
        <dbReference type="ChEBI" id="CHEBI:15377"/>
        <dbReference type="ChEBI" id="CHEBI:15378"/>
        <dbReference type="ChEBI" id="CHEBI:30616"/>
        <dbReference type="ChEBI" id="CHEBI:33019"/>
        <dbReference type="ChEBI" id="CHEBI:43474"/>
        <dbReference type="ChEBI" id="CHEBI:58228"/>
        <dbReference type="ChEBI" id="CHEBI:76913"/>
        <dbReference type="ChEBI" id="CHEBI:139126"/>
        <dbReference type="ChEBI" id="CHEBI:456215"/>
    </reaction>
</comment>
<dbReference type="Gene3D" id="3.30.420.40">
    <property type="match status" value="1"/>
</dbReference>
<evidence type="ECO:0000256" key="7">
    <source>
        <dbReference type="ARBA" id="ARBA00048220"/>
    </source>
</evidence>
<dbReference type="SUPFAM" id="SSF55821">
    <property type="entry name" value="YrdC/RibB"/>
    <property type="match status" value="1"/>
</dbReference>
<dbReference type="SUPFAM" id="SSF54975">
    <property type="entry name" value="Acylphosphatase/BLUF domain-like"/>
    <property type="match status" value="1"/>
</dbReference>
<dbReference type="InterPro" id="IPR041440">
    <property type="entry name" value="HypF_C"/>
</dbReference>
<dbReference type="Pfam" id="PF22521">
    <property type="entry name" value="HypF_C_2"/>
    <property type="match status" value="1"/>
</dbReference>
<proteinExistence type="inferred from homology"/>
<dbReference type="PANTHER" id="PTHR42959">
    <property type="entry name" value="CARBAMOYLTRANSFERASE"/>
    <property type="match status" value="1"/>
</dbReference>
<dbReference type="SUPFAM" id="SSF53067">
    <property type="entry name" value="Actin-like ATPase domain"/>
    <property type="match status" value="1"/>
</dbReference>
<organism evidence="12 13">
    <name type="scientific">candidate division CPR2 bacterium GW2011_GWC2_39_10</name>
    <dbReference type="NCBI Taxonomy" id="1618345"/>
    <lineage>
        <taxon>Bacteria</taxon>
        <taxon>Bacteria division CPR2</taxon>
    </lineage>
</organism>
<dbReference type="Pfam" id="PF00708">
    <property type="entry name" value="Acylphosphatase"/>
    <property type="match status" value="1"/>
</dbReference>
<gene>
    <name evidence="12" type="ORF">UT18_C0012G0036</name>
</gene>
<name>A0A0G0P7V5_UNCC2</name>
<dbReference type="STRING" id="1618345.UT18_C0012G0036"/>
<evidence type="ECO:0000256" key="4">
    <source>
        <dbReference type="ARBA" id="ARBA00022723"/>
    </source>
</evidence>
<feature type="domain" description="Acylphosphatase-like" evidence="10">
    <location>
        <begin position="3"/>
        <end position="89"/>
    </location>
</feature>
<keyword evidence="9" id="KW-0378">Hydrolase</keyword>
<dbReference type="GO" id="GO:0003725">
    <property type="term" value="F:double-stranded RNA binding"/>
    <property type="evidence" value="ECO:0007669"/>
    <property type="project" value="InterPro"/>
</dbReference>
<dbReference type="InterPro" id="IPR055128">
    <property type="entry name" value="HypF_C_2"/>
</dbReference>
<dbReference type="InterPro" id="IPR017968">
    <property type="entry name" value="Acylphosphatase_CS"/>
</dbReference>
<dbReference type="Gene3D" id="3.30.420.360">
    <property type="match status" value="1"/>
</dbReference>
<evidence type="ECO:0000256" key="8">
    <source>
        <dbReference type="PIRNR" id="PIRNR006256"/>
    </source>
</evidence>
<dbReference type="AlphaFoldDB" id="A0A0G0P7V5"/>
<dbReference type="GO" id="GO:0008270">
    <property type="term" value="F:zinc ion binding"/>
    <property type="evidence" value="ECO:0007669"/>
    <property type="project" value="UniProtKB-KW"/>
</dbReference>
<comment type="catalytic activity">
    <reaction evidence="9">
        <text>an acyl phosphate + H2O = a carboxylate + phosphate + H(+)</text>
        <dbReference type="Rhea" id="RHEA:14965"/>
        <dbReference type="ChEBI" id="CHEBI:15377"/>
        <dbReference type="ChEBI" id="CHEBI:15378"/>
        <dbReference type="ChEBI" id="CHEBI:29067"/>
        <dbReference type="ChEBI" id="CHEBI:43474"/>
        <dbReference type="ChEBI" id="CHEBI:59918"/>
        <dbReference type="EC" id="3.6.1.7"/>
    </reaction>
</comment>
<evidence type="ECO:0000256" key="9">
    <source>
        <dbReference type="PROSITE-ProRule" id="PRU00520"/>
    </source>
</evidence>
<dbReference type="InterPro" id="IPR006070">
    <property type="entry name" value="Sua5-like_dom"/>
</dbReference>
<dbReference type="Pfam" id="PF07503">
    <property type="entry name" value="zf-HYPF"/>
    <property type="match status" value="2"/>
</dbReference>
<dbReference type="GO" id="GO:0016874">
    <property type="term" value="F:ligase activity"/>
    <property type="evidence" value="ECO:0007669"/>
    <property type="project" value="UniProtKB-UniRule"/>
</dbReference>
<dbReference type="Gene3D" id="3.90.870.50">
    <property type="match status" value="1"/>
</dbReference>
<dbReference type="GO" id="GO:0016743">
    <property type="term" value="F:carboxyl- or carbamoyltransferase activity"/>
    <property type="evidence" value="ECO:0007669"/>
    <property type="project" value="UniProtKB-UniRule"/>
</dbReference>
<dbReference type="PANTHER" id="PTHR42959:SF1">
    <property type="entry name" value="CARBAMOYLTRANSFERASE HYPF"/>
    <property type="match status" value="1"/>
</dbReference>
<dbReference type="PROSITE" id="PS51163">
    <property type="entry name" value="YRDC"/>
    <property type="match status" value="1"/>
</dbReference>
<dbReference type="InterPro" id="IPR011125">
    <property type="entry name" value="Znf_HypF"/>
</dbReference>
<dbReference type="EC" id="6.2.-.-" evidence="8"/>
<evidence type="ECO:0000259" key="11">
    <source>
        <dbReference type="PROSITE" id="PS51163"/>
    </source>
</evidence>
<dbReference type="PIRSF" id="PIRSF006256">
    <property type="entry name" value="CMPcnvr_hdrg_mat"/>
    <property type="match status" value="1"/>
</dbReference>
<dbReference type="EMBL" id="LBVV01000012">
    <property type="protein sequence ID" value="KKQ94184.1"/>
    <property type="molecule type" value="Genomic_DNA"/>
</dbReference>
<evidence type="ECO:0000256" key="6">
    <source>
        <dbReference type="ARBA" id="ARBA00022833"/>
    </source>
</evidence>
<feature type="active site" evidence="9">
    <location>
        <position position="18"/>
    </location>
</feature>
<accession>A0A0G0P7V5</accession>
<keyword evidence="5" id="KW-0863">Zinc-finger</keyword>
<dbReference type="PATRIC" id="fig|1618345.3.peg.778"/>
<dbReference type="Gene3D" id="3.30.110.120">
    <property type="match status" value="1"/>
</dbReference>
<evidence type="ECO:0000313" key="12">
    <source>
        <dbReference type="EMBL" id="KKQ94184.1"/>
    </source>
</evidence>